<dbReference type="Proteomes" id="UP000037043">
    <property type="component" value="Unassembled WGS sequence"/>
</dbReference>
<comment type="caution">
    <text evidence="1">The sequence shown here is derived from an EMBL/GenBank/DDBJ whole genome shotgun (WGS) entry which is preliminary data.</text>
</comment>
<dbReference type="AlphaFoldDB" id="A0A0L6Z786"/>
<dbReference type="Gene3D" id="1.20.1260.10">
    <property type="match status" value="1"/>
</dbReference>
<dbReference type="InterPro" id="IPR012851">
    <property type="entry name" value="Spore_coat_CotF-like"/>
</dbReference>
<dbReference type="InterPro" id="IPR012347">
    <property type="entry name" value="Ferritin-like"/>
</dbReference>
<dbReference type="STRING" id="36844.SAMN04488501_1226"/>
<dbReference type="SUPFAM" id="SSF47240">
    <property type="entry name" value="Ferritin-like"/>
    <property type="match status" value="1"/>
</dbReference>
<evidence type="ECO:0000313" key="2">
    <source>
        <dbReference type="Proteomes" id="UP000037043"/>
    </source>
</evidence>
<protein>
    <submittedName>
        <fullName evidence="1">Coat F domain protein</fullName>
    </submittedName>
</protein>
<name>A0A0L6Z786_9CLOT</name>
<accession>A0A0L6Z786</accession>
<reference evidence="2" key="1">
    <citation type="submission" date="2015-08" db="EMBL/GenBank/DDBJ databases">
        <title>Genome sequence of the strict anaerobe Clostridium homopropionicum LuHBu1 (DSM 5847T).</title>
        <authorList>
            <person name="Poehlein A."/>
            <person name="Beck M."/>
            <person name="Schiel-Bengelsdorf B."/>
            <person name="Bengelsdorf F.R."/>
            <person name="Daniel R."/>
            <person name="Duerre P."/>
        </authorList>
    </citation>
    <scope>NUCLEOTIDE SEQUENCE [LARGE SCALE GENOMIC DNA]</scope>
    <source>
        <strain evidence="2">DSM 5847</strain>
    </source>
</reference>
<dbReference type="PIRSF" id="PIRSF033860">
    <property type="entry name" value="UCP033860"/>
    <property type="match status" value="1"/>
</dbReference>
<dbReference type="InterPro" id="IPR017022">
    <property type="entry name" value="UCP033860"/>
</dbReference>
<dbReference type="InterPro" id="IPR009078">
    <property type="entry name" value="Ferritin-like_SF"/>
</dbReference>
<dbReference type="PATRIC" id="fig|1121318.3.peg.2771"/>
<proteinExistence type="predicted"/>
<gene>
    <name evidence="1" type="ORF">CLHOM_27580</name>
</gene>
<evidence type="ECO:0000313" key="1">
    <source>
        <dbReference type="EMBL" id="KOA18819.1"/>
    </source>
</evidence>
<dbReference type="Pfam" id="PF07875">
    <property type="entry name" value="Coat_F"/>
    <property type="match status" value="1"/>
</dbReference>
<keyword evidence="2" id="KW-1185">Reference proteome</keyword>
<dbReference type="CDD" id="cd00657">
    <property type="entry name" value="Ferritin_like"/>
    <property type="match status" value="1"/>
</dbReference>
<dbReference type="RefSeq" id="WP_052222244.1">
    <property type="nucleotide sequence ID" value="NZ_LHUR01000032.1"/>
</dbReference>
<dbReference type="EMBL" id="LHUR01000032">
    <property type="protein sequence ID" value="KOA18819.1"/>
    <property type="molecule type" value="Genomic_DNA"/>
</dbReference>
<organism evidence="1 2">
    <name type="scientific">Clostridium homopropionicum DSM 5847</name>
    <dbReference type="NCBI Taxonomy" id="1121318"/>
    <lineage>
        <taxon>Bacteria</taxon>
        <taxon>Bacillati</taxon>
        <taxon>Bacillota</taxon>
        <taxon>Clostridia</taxon>
        <taxon>Eubacteriales</taxon>
        <taxon>Clostridiaceae</taxon>
        <taxon>Clostridium</taxon>
    </lineage>
</organism>
<sequence length="152" mass="17214">MPLTNKEKTLIEDNLNAEYLCIRKYEQYASMSSDAQLKQVFSDLATKEMEHATTLKGILTQNGIAKQNIFESYSKPQGDLSNMQSDIGITDAQLLNDALITEKHVTSSYNTAVLESMDPNIRKQLQHIQQEEQGHAETLFNAMHSRGWYTVS</sequence>